<dbReference type="Pfam" id="PF06902">
    <property type="entry name" value="Fer4_19"/>
    <property type="match status" value="1"/>
</dbReference>
<sequence>MAKKYTGSDINVYFEPKRCVHATECVRGLSHVFDVNQRPWINPDNDTAEHIAEVVERCPSGALTYELASNEVESHDETRVTYGDNGEIFLYGDFSLVKDGEVMHLNRAILTTDETKTDDPPFYTKSFQGQSDKSRYYKSIQDDNEK</sequence>
<dbReference type="EMBL" id="UHEF01000001">
    <property type="protein sequence ID" value="SUM86174.1"/>
    <property type="molecule type" value="Genomic_DNA"/>
</dbReference>
<dbReference type="AlphaFoldDB" id="A0A7Z7QMY2"/>
<evidence type="ECO:0000313" key="5">
    <source>
        <dbReference type="EMBL" id="SUM86174.1"/>
    </source>
</evidence>
<evidence type="ECO:0000313" key="3">
    <source>
        <dbReference type="EMBL" id="CAD7358598.1"/>
    </source>
</evidence>
<dbReference type="Proteomes" id="UP000572988">
    <property type="component" value="Unassembled WGS sequence"/>
</dbReference>
<reference evidence="5" key="2">
    <citation type="submission" date="2018-06" db="EMBL/GenBank/DDBJ databases">
        <authorList>
            <consortium name="Pathogen Informatics"/>
            <person name="Doyle S."/>
        </authorList>
    </citation>
    <scope>NUCLEOTIDE SEQUENCE [LARGE SCALE GENOMIC DNA]</scope>
    <source>
        <strain evidence="5">NCTC12218</strain>
    </source>
</reference>
<name>A0A7Z7QMY2_STASC</name>
<dbReference type="EMBL" id="POVK01000022">
    <property type="protein sequence ID" value="NHA34342.1"/>
    <property type="molecule type" value="Genomic_DNA"/>
</dbReference>
<reference evidence="4 7" key="1">
    <citation type="submission" date="2018-01" db="EMBL/GenBank/DDBJ databases">
        <title>Complete genome sequence of Staphylococcus Scheliferi isolated from human.</title>
        <authorList>
            <person name="Abouelkhair M.A."/>
            <person name="Bemis D.A."/>
            <person name="Kania S.A."/>
        </authorList>
    </citation>
    <scope>NUCLEOTIDE SEQUENCE [LARGE SCALE GENOMIC DNA]</scope>
    <source>
        <strain evidence="4 7">ATCC 43808</strain>
    </source>
</reference>
<gene>
    <name evidence="4" type="ORF">C1O36_07405</name>
    <name evidence="5" type="ORF">NCTC12218_00179</name>
</gene>
<feature type="domain" description="Divergent 4Fe-4S mono-cluster" evidence="2">
    <location>
        <begin position="5"/>
        <end position="65"/>
    </location>
</feature>
<organism evidence="5">
    <name type="scientific">Staphylococcus schleiferi</name>
    <dbReference type="NCBI Taxonomy" id="1295"/>
    <lineage>
        <taxon>Bacteria</taxon>
        <taxon>Bacillati</taxon>
        <taxon>Bacillota</taxon>
        <taxon>Bacilli</taxon>
        <taxon>Bacillales</taxon>
        <taxon>Staphylococcaceae</taxon>
        <taxon>Staphylococcus</taxon>
    </lineage>
</organism>
<keyword evidence="7" id="KW-1185">Reference proteome</keyword>
<evidence type="ECO:0000259" key="2">
    <source>
        <dbReference type="Pfam" id="PF06902"/>
    </source>
</evidence>
<evidence type="ECO:0000313" key="7">
    <source>
        <dbReference type="Proteomes" id="UP000572988"/>
    </source>
</evidence>
<protein>
    <submittedName>
        <fullName evidence="5">Uncharacterized conserved protein</fullName>
    </submittedName>
</protein>
<dbReference type="EMBL" id="LR962863">
    <property type="protein sequence ID" value="CAD7358598.1"/>
    <property type="molecule type" value="Genomic_DNA"/>
</dbReference>
<dbReference type="Proteomes" id="UP000264146">
    <property type="component" value="Chromosome"/>
</dbReference>
<accession>A0A7Z7QMY2</accession>
<evidence type="ECO:0000313" key="4">
    <source>
        <dbReference type="EMBL" id="NHA34342.1"/>
    </source>
</evidence>
<dbReference type="InterPro" id="IPR010693">
    <property type="entry name" value="Divergent_4Fe-4S_mono-cluster"/>
</dbReference>
<dbReference type="Gene3D" id="3.30.70.20">
    <property type="match status" value="1"/>
</dbReference>
<dbReference type="KEGG" id="sscz:RN70_01025"/>
<proteinExistence type="predicted"/>
<feature type="region of interest" description="Disordered" evidence="1">
    <location>
        <begin position="114"/>
        <end position="146"/>
    </location>
</feature>
<feature type="compositionally biased region" description="Basic and acidic residues" evidence="1">
    <location>
        <begin position="132"/>
        <end position="146"/>
    </location>
</feature>
<reference evidence="3 6" key="3">
    <citation type="submission" date="2020-11" db="EMBL/GenBank/DDBJ databases">
        <authorList>
            <consortium name="Pathogen Informatics"/>
        </authorList>
    </citation>
    <scope>NUCLEOTIDE SEQUENCE [LARGE SCALE GENOMIC DNA]</scope>
    <source>
        <strain evidence="3 6">NCTC12218</strain>
    </source>
</reference>
<dbReference type="RefSeq" id="WP_016425895.1">
    <property type="nucleotide sequence ID" value="NZ_CALYEM010000024.1"/>
</dbReference>
<evidence type="ECO:0000313" key="6">
    <source>
        <dbReference type="Proteomes" id="UP000264146"/>
    </source>
</evidence>
<evidence type="ECO:0000256" key="1">
    <source>
        <dbReference type="SAM" id="MobiDB-lite"/>
    </source>
</evidence>